<evidence type="ECO:0000256" key="1">
    <source>
        <dbReference type="SAM" id="SignalP"/>
    </source>
</evidence>
<protein>
    <recommendedName>
        <fullName evidence="4">DUF2845 domain-containing protein</fullName>
    </recommendedName>
</protein>
<dbReference type="RefSeq" id="WP_090223598.1">
    <property type="nucleotide sequence ID" value="NZ_FNNU01000001.1"/>
</dbReference>
<dbReference type="Proteomes" id="UP000243778">
    <property type="component" value="Unassembled WGS sequence"/>
</dbReference>
<keyword evidence="1" id="KW-0732">Signal</keyword>
<dbReference type="STRING" id="1007099.SAMN05216287_0044"/>
<evidence type="ECO:0000313" key="3">
    <source>
        <dbReference type="Proteomes" id="UP000243778"/>
    </source>
</evidence>
<evidence type="ECO:0000313" key="2">
    <source>
        <dbReference type="EMBL" id="SDW06370.1"/>
    </source>
</evidence>
<name>A0A1H2QHG5_9PSED</name>
<reference evidence="3" key="1">
    <citation type="submission" date="2016-10" db="EMBL/GenBank/DDBJ databases">
        <authorList>
            <person name="Varghese N."/>
            <person name="Submissions S."/>
        </authorList>
    </citation>
    <scope>NUCLEOTIDE SEQUENCE [LARGE SCALE GENOMIC DNA]</scope>
    <source>
        <strain evidence="3">NRRL B-59562</strain>
    </source>
</reference>
<dbReference type="OrthoDB" id="8906462at2"/>
<sequence length="95" mass="10502">MSRRAIGALLGVMASTGMAADSMRCGSNLVSAGDRAFEVESKCGAPRERDLVGFTDGYSRADLKIEEWIYGPNNGMLYILRFEGNRLIRIESRRP</sequence>
<evidence type="ECO:0008006" key="4">
    <source>
        <dbReference type="Google" id="ProtNLM"/>
    </source>
</evidence>
<dbReference type="EMBL" id="FNNU01000001">
    <property type="protein sequence ID" value="SDW06370.1"/>
    <property type="molecule type" value="Genomic_DNA"/>
</dbReference>
<dbReference type="AlphaFoldDB" id="A0A1H2QHG5"/>
<gene>
    <name evidence="2" type="ORF">SAMN05216287_0044</name>
</gene>
<accession>A0A1H2QHG5</accession>
<keyword evidence="3" id="KW-1185">Reference proteome</keyword>
<feature type="signal peptide" evidence="1">
    <location>
        <begin position="1"/>
        <end position="19"/>
    </location>
</feature>
<dbReference type="Pfam" id="PF11006">
    <property type="entry name" value="DUF2845"/>
    <property type="match status" value="1"/>
</dbReference>
<feature type="chain" id="PRO_5017436270" description="DUF2845 domain-containing protein" evidence="1">
    <location>
        <begin position="20"/>
        <end position="95"/>
    </location>
</feature>
<organism evidence="2 3">
    <name type="scientific">Pseudomonas kuykendallii</name>
    <dbReference type="NCBI Taxonomy" id="1007099"/>
    <lineage>
        <taxon>Bacteria</taxon>
        <taxon>Pseudomonadati</taxon>
        <taxon>Pseudomonadota</taxon>
        <taxon>Gammaproteobacteria</taxon>
        <taxon>Pseudomonadales</taxon>
        <taxon>Pseudomonadaceae</taxon>
        <taxon>Pseudomonas</taxon>
    </lineage>
</organism>
<dbReference type="InterPro" id="IPR021268">
    <property type="entry name" value="DUF2845"/>
</dbReference>
<proteinExistence type="predicted"/>